<dbReference type="EMBL" id="JBBWWQ010000016">
    <property type="protein sequence ID" value="KAK8926317.1"/>
    <property type="molecule type" value="Genomic_DNA"/>
</dbReference>
<reference evidence="1 2" key="1">
    <citation type="journal article" date="2022" name="Nat. Plants">
        <title>Genomes of leafy and leafless Platanthera orchids illuminate the evolution of mycoheterotrophy.</title>
        <authorList>
            <person name="Li M.H."/>
            <person name="Liu K.W."/>
            <person name="Li Z."/>
            <person name="Lu H.C."/>
            <person name="Ye Q.L."/>
            <person name="Zhang D."/>
            <person name="Wang J.Y."/>
            <person name="Li Y.F."/>
            <person name="Zhong Z.M."/>
            <person name="Liu X."/>
            <person name="Yu X."/>
            <person name="Liu D.K."/>
            <person name="Tu X.D."/>
            <person name="Liu B."/>
            <person name="Hao Y."/>
            <person name="Liao X.Y."/>
            <person name="Jiang Y.T."/>
            <person name="Sun W.H."/>
            <person name="Chen J."/>
            <person name="Chen Y.Q."/>
            <person name="Ai Y."/>
            <person name="Zhai J.W."/>
            <person name="Wu S.S."/>
            <person name="Zhou Z."/>
            <person name="Hsiao Y.Y."/>
            <person name="Wu W.L."/>
            <person name="Chen Y.Y."/>
            <person name="Lin Y.F."/>
            <person name="Hsu J.L."/>
            <person name="Li C.Y."/>
            <person name="Wang Z.W."/>
            <person name="Zhao X."/>
            <person name="Zhong W.Y."/>
            <person name="Ma X.K."/>
            <person name="Ma L."/>
            <person name="Huang J."/>
            <person name="Chen G.Z."/>
            <person name="Huang M.Z."/>
            <person name="Huang L."/>
            <person name="Peng D.H."/>
            <person name="Luo Y.B."/>
            <person name="Zou S.Q."/>
            <person name="Chen S.P."/>
            <person name="Lan S."/>
            <person name="Tsai W.C."/>
            <person name="Van de Peer Y."/>
            <person name="Liu Z.J."/>
        </authorList>
    </citation>
    <scope>NUCLEOTIDE SEQUENCE [LARGE SCALE GENOMIC DNA]</scope>
    <source>
        <strain evidence="1">Lor287</strain>
    </source>
</reference>
<comment type="caution">
    <text evidence="1">The sequence shown here is derived from an EMBL/GenBank/DDBJ whole genome shotgun (WGS) entry which is preliminary data.</text>
</comment>
<dbReference type="AlphaFoldDB" id="A0AAP0B3P0"/>
<protein>
    <recommendedName>
        <fullName evidence="3">Nucleic acid-binding protein</fullName>
    </recommendedName>
</protein>
<name>A0AAP0B3P0_9ASPA</name>
<sequence length="418" mass="47736">MAAAIGWYGPLIDLSRASSHVGDLVQLIVLVRHSQPVQKVIAYNRRHVLMTKIQVGDDTRPYFELSVWQKYIGTMIVSGDVILLQNVRIVKFREVFEASTIQISLLTVLAHGSSLMASTDNVQLIARLKLGSVAREKFCRVIYWIQHKEPTMHHVRRIDKGENKAQVPKNWKSSKDKKPATCLSITDVICLKSSCAIIFHSFVGEIFFPPYSRRYEMEEQLFLREALLQTDKRRITEELICVGCTTCGFPMDSRLPLYCSKSSKYVHEISQIYRPFFLHVWDQTGLLPLLVKNKAATILFGQLTAEKVHTCFMQKIVNKNSSFLHHGEFRSSTSSNLGGNDHLNAVNGDRNRPDFHRIWLILLKVLLKQQESPFLFEVDVDDEKDVQNGRFEMISLRMPCCTVACMGPDRPSTSSCEE</sequence>
<keyword evidence="2" id="KW-1185">Reference proteome</keyword>
<evidence type="ECO:0000313" key="2">
    <source>
        <dbReference type="Proteomes" id="UP001418222"/>
    </source>
</evidence>
<dbReference type="PANTHER" id="PTHR38542:SF2">
    <property type="entry name" value="REPLICATION FACTOR A C-TERMINAL DOMAIN-CONTAINING PROTEIN"/>
    <property type="match status" value="1"/>
</dbReference>
<evidence type="ECO:0008006" key="3">
    <source>
        <dbReference type="Google" id="ProtNLM"/>
    </source>
</evidence>
<accession>A0AAP0B3P0</accession>
<gene>
    <name evidence="1" type="ORF">KSP39_PZI018088</name>
</gene>
<proteinExistence type="predicted"/>
<organism evidence="1 2">
    <name type="scientific">Platanthera zijinensis</name>
    <dbReference type="NCBI Taxonomy" id="2320716"/>
    <lineage>
        <taxon>Eukaryota</taxon>
        <taxon>Viridiplantae</taxon>
        <taxon>Streptophyta</taxon>
        <taxon>Embryophyta</taxon>
        <taxon>Tracheophyta</taxon>
        <taxon>Spermatophyta</taxon>
        <taxon>Magnoliopsida</taxon>
        <taxon>Liliopsida</taxon>
        <taxon>Asparagales</taxon>
        <taxon>Orchidaceae</taxon>
        <taxon>Orchidoideae</taxon>
        <taxon>Orchideae</taxon>
        <taxon>Orchidinae</taxon>
        <taxon>Platanthera</taxon>
    </lineage>
</organism>
<dbReference type="PANTHER" id="PTHR38542">
    <property type="entry name" value="OS04G0450500 PROTEIN"/>
    <property type="match status" value="1"/>
</dbReference>
<evidence type="ECO:0000313" key="1">
    <source>
        <dbReference type="EMBL" id="KAK8926317.1"/>
    </source>
</evidence>
<dbReference type="Proteomes" id="UP001418222">
    <property type="component" value="Unassembled WGS sequence"/>
</dbReference>